<dbReference type="OrthoDB" id="1150409at2"/>
<dbReference type="InterPro" id="IPR010982">
    <property type="entry name" value="Lambda_DNA-bd_dom_sf"/>
</dbReference>
<sequence>MDYAMIVSCKGSEIMKTIDIGALCYRVRKRRDISQEKLIYGICKQSAYSKFEKNEISLSKDMTERLLKRLGLSSSNFLFLISQKDHEYQKWKKHLIQLINVKDYDKAFKALQLRKEKENDLQHQFHLFILGYLTNDLNMIQQALLITLPKLNHIYLPEMALSADEMKMLLYYWKKEGRLLQNTNVIKNCMEYTDLYYVDEEKAKLFDYELDIMKQIKMEEKDQLLYRYFSMKRDALFHQYHFHHDALSFEIANNSMPLHTYLYNKRIEKNMTQEEISENICSVVTYSRFESGKQDMNSNSIKQLFHKLNLEYGYVLCDDHWQIDDVL</sequence>
<dbReference type="PANTHER" id="PTHR37038:SF14">
    <property type="entry name" value="TRANSCRIPTIONAL ACTIVATOR"/>
    <property type="match status" value="1"/>
</dbReference>
<dbReference type="InterPro" id="IPR001387">
    <property type="entry name" value="Cro/C1-type_HTH"/>
</dbReference>
<evidence type="ECO:0000259" key="1">
    <source>
        <dbReference type="PROSITE" id="PS50943"/>
    </source>
</evidence>
<keyword evidence="3" id="KW-1185">Reference proteome</keyword>
<dbReference type="SUPFAM" id="SSF47413">
    <property type="entry name" value="lambda repressor-like DNA-binding domains"/>
    <property type="match status" value="2"/>
</dbReference>
<dbReference type="AlphaFoldDB" id="A0A1H6WUT4"/>
<accession>A0A1H6WUT4</accession>
<dbReference type="CDD" id="cd00093">
    <property type="entry name" value="HTH_XRE"/>
    <property type="match status" value="2"/>
</dbReference>
<dbReference type="PANTHER" id="PTHR37038">
    <property type="entry name" value="TRANSCRIPTIONAL REGULATOR-RELATED"/>
    <property type="match status" value="1"/>
</dbReference>
<gene>
    <name evidence="2" type="ORF">SAMN04487834_10748</name>
</gene>
<feature type="domain" description="HTH cro/C1-type" evidence="1">
    <location>
        <begin position="28"/>
        <end position="77"/>
    </location>
</feature>
<dbReference type="Gene3D" id="1.25.40.10">
    <property type="entry name" value="Tetratricopeptide repeat domain"/>
    <property type="match status" value="2"/>
</dbReference>
<dbReference type="PROSITE" id="PS50943">
    <property type="entry name" value="HTH_CROC1"/>
    <property type="match status" value="2"/>
</dbReference>
<dbReference type="Pfam" id="PF01381">
    <property type="entry name" value="HTH_3"/>
    <property type="match status" value="1"/>
</dbReference>
<protein>
    <submittedName>
        <fullName evidence="2">Helix-turn-helix domain-containing protein</fullName>
    </submittedName>
</protein>
<organism evidence="2 3">
    <name type="scientific">Sharpea azabuensis</name>
    <dbReference type="NCBI Taxonomy" id="322505"/>
    <lineage>
        <taxon>Bacteria</taxon>
        <taxon>Bacillati</taxon>
        <taxon>Bacillota</taxon>
        <taxon>Erysipelotrichia</taxon>
        <taxon>Erysipelotrichales</taxon>
        <taxon>Coprobacillaceae</taxon>
        <taxon>Sharpea</taxon>
    </lineage>
</organism>
<evidence type="ECO:0000313" key="2">
    <source>
        <dbReference type="EMBL" id="SEJ20681.1"/>
    </source>
</evidence>
<dbReference type="InterPro" id="IPR011990">
    <property type="entry name" value="TPR-like_helical_dom_sf"/>
</dbReference>
<evidence type="ECO:0000313" key="3">
    <source>
        <dbReference type="Proteomes" id="UP000183028"/>
    </source>
</evidence>
<dbReference type="GO" id="GO:0003677">
    <property type="term" value="F:DNA binding"/>
    <property type="evidence" value="ECO:0007669"/>
    <property type="project" value="InterPro"/>
</dbReference>
<dbReference type="Proteomes" id="UP000183028">
    <property type="component" value="Unassembled WGS sequence"/>
</dbReference>
<dbReference type="InterPro" id="IPR053163">
    <property type="entry name" value="HTH-type_regulator_Rgg"/>
</dbReference>
<dbReference type="EMBL" id="FNYK01000074">
    <property type="protein sequence ID" value="SEJ20681.1"/>
    <property type="molecule type" value="Genomic_DNA"/>
</dbReference>
<name>A0A1H6WUT4_9FIRM</name>
<dbReference type="SMART" id="SM00530">
    <property type="entry name" value="HTH_XRE"/>
    <property type="match status" value="2"/>
</dbReference>
<feature type="domain" description="HTH cro/C1-type" evidence="1">
    <location>
        <begin position="262"/>
        <end position="315"/>
    </location>
</feature>
<proteinExistence type="predicted"/>
<reference evidence="3" key="1">
    <citation type="submission" date="2016-10" db="EMBL/GenBank/DDBJ databases">
        <authorList>
            <person name="Varghese N."/>
        </authorList>
    </citation>
    <scope>NUCLEOTIDE SEQUENCE [LARGE SCALE GENOMIC DNA]</scope>
    <source>
        <strain evidence="3">DSM 20406</strain>
    </source>
</reference>